<dbReference type="AlphaFoldDB" id="A0A1B7LY89"/>
<dbReference type="InterPro" id="IPR015421">
    <property type="entry name" value="PyrdxlP-dep_Trfase_major"/>
</dbReference>
<keyword evidence="13" id="KW-1185">Reference proteome</keyword>
<evidence type="ECO:0000256" key="8">
    <source>
        <dbReference type="ARBA" id="ARBA00023014"/>
    </source>
</evidence>
<evidence type="ECO:0000256" key="4">
    <source>
        <dbReference type="ARBA" id="ARBA00022679"/>
    </source>
</evidence>
<accession>A0A1B7LY89</accession>
<dbReference type="GO" id="GO:0031071">
    <property type="term" value="F:cysteine desulfurase activity"/>
    <property type="evidence" value="ECO:0007669"/>
    <property type="project" value="UniProtKB-EC"/>
</dbReference>
<dbReference type="EC" id="2.8.1.7" evidence="3"/>
<evidence type="ECO:0000256" key="10">
    <source>
        <dbReference type="RuleBase" id="RU004504"/>
    </source>
</evidence>
<dbReference type="PIRSF" id="PIRSF005572">
    <property type="entry name" value="NifS"/>
    <property type="match status" value="1"/>
</dbReference>
<dbReference type="GO" id="GO:0046872">
    <property type="term" value="F:metal ion binding"/>
    <property type="evidence" value="ECO:0007669"/>
    <property type="project" value="UniProtKB-KW"/>
</dbReference>
<dbReference type="Gene3D" id="3.90.1150.10">
    <property type="entry name" value="Aspartate Aminotransferase, domain 1"/>
    <property type="match status" value="1"/>
</dbReference>
<dbReference type="InterPro" id="IPR020578">
    <property type="entry name" value="Aminotrans_V_PyrdxlP_BS"/>
</dbReference>
<dbReference type="InterPro" id="IPR016454">
    <property type="entry name" value="Cysteine_dSase"/>
</dbReference>
<evidence type="ECO:0000256" key="2">
    <source>
        <dbReference type="ARBA" id="ARBA00006490"/>
    </source>
</evidence>
<keyword evidence="5" id="KW-0479">Metal-binding</keyword>
<evidence type="ECO:0000256" key="7">
    <source>
        <dbReference type="ARBA" id="ARBA00023004"/>
    </source>
</evidence>
<evidence type="ECO:0000313" key="12">
    <source>
        <dbReference type="EMBL" id="OAV60264.1"/>
    </source>
</evidence>
<comment type="caution">
    <text evidence="12">The sequence shown here is derived from an EMBL/GenBank/DDBJ whole genome shotgun (WGS) entry which is preliminary data.</text>
</comment>
<proteinExistence type="inferred from homology"/>
<evidence type="ECO:0000256" key="5">
    <source>
        <dbReference type="ARBA" id="ARBA00022723"/>
    </source>
</evidence>
<dbReference type="SUPFAM" id="SSF53383">
    <property type="entry name" value="PLP-dependent transferases"/>
    <property type="match status" value="1"/>
</dbReference>
<evidence type="ECO:0000256" key="1">
    <source>
        <dbReference type="ARBA" id="ARBA00001933"/>
    </source>
</evidence>
<dbReference type="RefSeq" id="WP_043056787.1">
    <property type="nucleotide sequence ID" value="NZ_LXEY01000020.1"/>
</dbReference>
<dbReference type="PROSITE" id="PS00595">
    <property type="entry name" value="AA_TRANSFER_CLASS_5"/>
    <property type="match status" value="1"/>
</dbReference>
<comment type="similarity">
    <text evidence="2">Belongs to the class-V pyridoxal-phosphate-dependent aminotransferase family. NifS/IscS subfamily.</text>
</comment>
<keyword evidence="6" id="KW-0663">Pyridoxal phosphate</keyword>
<protein>
    <recommendedName>
        <fullName evidence="3">cysteine desulfurase</fullName>
        <ecNumber evidence="3">2.8.1.7</ecNumber>
    </recommendedName>
</protein>
<dbReference type="PANTHER" id="PTHR11601">
    <property type="entry name" value="CYSTEINE DESULFURYLASE FAMILY MEMBER"/>
    <property type="match status" value="1"/>
</dbReference>
<keyword evidence="4" id="KW-0808">Transferase</keyword>
<gene>
    <name evidence="12" type="ORF">A6F49_12880</name>
</gene>
<dbReference type="Gene3D" id="1.10.260.50">
    <property type="match status" value="1"/>
</dbReference>
<evidence type="ECO:0000256" key="3">
    <source>
        <dbReference type="ARBA" id="ARBA00012239"/>
    </source>
</evidence>
<evidence type="ECO:0000313" key="13">
    <source>
        <dbReference type="Proteomes" id="UP000078292"/>
    </source>
</evidence>
<comment type="catalytic activity">
    <reaction evidence="9">
        <text>(sulfur carrier)-H + L-cysteine = (sulfur carrier)-SH + L-alanine</text>
        <dbReference type="Rhea" id="RHEA:43892"/>
        <dbReference type="Rhea" id="RHEA-COMP:14737"/>
        <dbReference type="Rhea" id="RHEA-COMP:14739"/>
        <dbReference type="ChEBI" id="CHEBI:29917"/>
        <dbReference type="ChEBI" id="CHEBI:35235"/>
        <dbReference type="ChEBI" id="CHEBI:57972"/>
        <dbReference type="ChEBI" id="CHEBI:64428"/>
        <dbReference type="EC" id="2.8.1.7"/>
    </reaction>
</comment>
<dbReference type="Pfam" id="PF00266">
    <property type="entry name" value="Aminotran_5"/>
    <property type="match status" value="1"/>
</dbReference>
<evidence type="ECO:0000256" key="9">
    <source>
        <dbReference type="ARBA" id="ARBA00050776"/>
    </source>
</evidence>
<dbReference type="Gene3D" id="3.40.640.10">
    <property type="entry name" value="Type I PLP-dependent aspartate aminotransferase-like (Major domain)"/>
    <property type="match status" value="1"/>
</dbReference>
<reference evidence="12 13" key="1">
    <citation type="submission" date="2016-04" db="EMBL/GenBank/DDBJ databases">
        <title>First whole genome shotgun sequence of the bacterium Enteractinococcus sp. strain UASWS1574.</title>
        <authorList>
            <person name="Crovadore J."/>
            <person name="Chablais R."/>
            <person name="Lefort F."/>
        </authorList>
    </citation>
    <scope>NUCLEOTIDE SEQUENCE [LARGE SCALE GENOMIC DNA]</scope>
    <source>
        <strain evidence="12 13">UASWS1574</strain>
    </source>
</reference>
<dbReference type="InterPro" id="IPR000192">
    <property type="entry name" value="Aminotrans_V_dom"/>
</dbReference>
<sequence length="385" mass="39501">MFYLDAAATAPLRPEARHAMLAVLERGPGNASSVHTPGKTAKATLMHARQQVAQAFGARAAEVVFTAGGTEANNLALKGIATATPRGKHIVTTAIEHSSIRKSCEFLARVGGFEITEIGVDSMGRVDQAAAIAAIRPDTTLVSIGLANGEIGTVQSIDRIAQAARAVGAVMHTDAVQAAACLPVSFAADQWPGSAVDAMSVASHKFGGPQGAGALMIRSGIAFEPLLHGGGQESGHRAGTENLAAIAGFGAAVAAVMPTAGTRAQAMMAQRDEFVQRITQAIPGAKLTGHPTERTPHHASFVIEGFSGESMLVDLDVAGIAASSGSACSAGKKEPSGILLAMGYDPDVAVTALRFTFPDPLDDDAFEQLVKTTLRVLGQHAATAR</sequence>
<comment type="cofactor">
    <cofactor evidence="1 10">
        <name>pyridoxal 5'-phosphate</name>
        <dbReference type="ChEBI" id="CHEBI:597326"/>
    </cofactor>
</comment>
<keyword evidence="7" id="KW-0408">Iron</keyword>
<dbReference type="EMBL" id="LXEY01000020">
    <property type="protein sequence ID" value="OAV60264.1"/>
    <property type="molecule type" value="Genomic_DNA"/>
</dbReference>
<dbReference type="STRING" id="1837282.A6F49_12880"/>
<name>A0A1B7LY89_9MICC</name>
<dbReference type="GO" id="GO:0051536">
    <property type="term" value="F:iron-sulfur cluster binding"/>
    <property type="evidence" value="ECO:0007669"/>
    <property type="project" value="UniProtKB-KW"/>
</dbReference>
<dbReference type="InterPro" id="IPR015424">
    <property type="entry name" value="PyrdxlP-dep_Trfase"/>
</dbReference>
<keyword evidence="8" id="KW-0411">Iron-sulfur</keyword>
<evidence type="ECO:0000256" key="6">
    <source>
        <dbReference type="ARBA" id="ARBA00022898"/>
    </source>
</evidence>
<organism evidence="12 13">
    <name type="scientific">Enteractinococcus helveticum</name>
    <dbReference type="NCBI Taxonomy" id="1837282"/>
    <lineage>
        <taxon>Bacteria</taxon>
        <taxon>Bacillati</taxon>
        <taxon>Actinomycetota</taxon>
        <taxon>Actinomycetes</taxon>
        <taxon>Micrococcales</taxon>
        <taxon>Micrococcaceae</taxon>
    </lineage>
</organism>
<evidence type="ECO:0000259" key="11">
    <source>
        <dbReference type="Pfam" id="PF00266"/>
    </source>
</evidence>
<feature type="domain" description="Aminotransferase class V" evidence="11">
    <location>
        <begin position="3"/>
        <end position="336"/>
    </location>
</feature>
<dbReference type="PANTHER" id="PTHR11601:SF34">
    <property type="entry name" value="CYSTEINE DESULFURASE"/>
    <property type="match status" value="1"/>
</dbReference>
<dbReference type="Proteomes" id="UP000078292">
    <property type="component" value="Unassembled WGS sequence"/>
</dbReference>
<dbReference type="InterPro" id="IPR015422">
    <property type="entry name" value="PyrdxlP-dep_Trfase_small"/>
</dbReference>